<dbReference type="EMBL" id="DUZY01000008">
    <property type="protein sequence ID" value="DAD47550.1"/>
    <property type="molecule type" value="Genomic_DNA"/>
</dbReference>
<dbReference type="Proteomes" id="UP000607653">
    <property type="component" value="Unassembled WGS sequence"/>
</dbReference>
<name>A0A822ZSR6_NELNU</name>
<proteinExistence type="predicted"/>
<evidence type="ECO:0000256" key="1">
    <source>
        <dbReference type="SAM" id="MobiDB-lite"/>
    </source>
</evidence>
<organism evidence="2 3">
    <name type="scientific">Nelumbo nucifera</name>
    <name type="common">Sacred lotus</name>
    <dbReference type="NCBI Taxonomy" id="4432"/>
    <lineage>
        <taxon>Eukaryota</taxon>
        <taxon>Viridiplantae</taxon>
        <taxon>Streptophyta</taxon>
        <taxon>Embryophyta</taxon>
        <taxon>Tracheophyta</taxon>
        <taxon>Spermatophyta</taxon>
        <taxon>Magnoliopsida</taxon>
        <taxon>Proteales</taxon>
        <taxon>Nelumbonaceae</taxon>
        <taxon>Nelumbo</taxon>
    </lineage>
</organism>
<gene>
    <name evidence="2" type="ORF">HUJ06_017487</name>
</gene>
<feature type="region of interest" description="Disordered" evidence="1">
    <location>
        <begin position="31"/>
        <end position="57"/>
    </location>
</feature>
<dbReference type="AlphaFoldDB" id="A0A822ZSR6"/>
<accession>A0A822ZSR6</accession>
<sequence length="57" mass="6457">MVFLLQTPLFIQMDPLLNTGTVRIRRPTREYLAPRGSPSPPPSLFPALRSDHQITVL</sequence>
<evidence type="ECO:0000313" key="3">
    <source>
        <dbReference type="Proteomes" id="UP000607653"/>
    </source>
</evidence>
<reference evidence="2 3" key="1">
    <citation type="journal article" date="2020" name="Mol. Biol. Evol.">
        <title>Distinct Expression and Methylation Patterns for Genes with Different Fates following a Single Whole-Genome Duplication in Flowering Plants.</title>
        <authorList>
            <person name="Shi T."/>
            <person name="Rahmani R.S."/>
            <person name="Gugger P.F."/>
            <person name="Wang M."/>
            <person name="Li H."/>
            <person name="Zhang Y."/>
            <person name="Li Z."/>
            <person name="Wang Q."/>
            <person name="Van de Peer Y."/>
            <person name="Marchal K."/>
            <person name="Chen J."/>
        </authorList>
    </citation>
    <scope>NUCLEOTIDE SEQUENCE [LARGE SCALE GENOMIC DNA]</scope>
    <source>
        <tissue evidence="2">Leaf</tissue>
    </source>
</reference>
<comment type="caution">
    <text evidence="2">The sequence shown here is derived from an EMBL/GenBank/DDBJ whole genome shotgun (WGS) entry which is preliminary data.</text>
</comment>
<protein>
    <submittedName>
        <fullName evidence="2">Uncharacterized protein</fullName>
    </submittedName>
</protein>
<evidence type="ECO:0000313" key="2">
    <source>
        <dbReference type="EMBL" id="DAD47550.1"/>
    </source>
</evidence>
<keyword evidence="3" id="KW-1185">Reference proteome</keyword>